<feature type="domain" description="ABM" evidence="1">
    <location>
        <begin position="2"/>
        <end position="96"/>
    </location>
</feature>
<name>A0A975NHI1_9BRAD</name>
<dbReference type="Proteomes" id="UP000680839">
    <property type="component" value="Chromosome"/>
</dbReference>
<evidence type="ECO:0000259" key="1">
    <source>
        <dbReference type="PROSITE" id="PS51725"/>
    </source>
</evidence>
<dbReference type="PANTHER" id="PTHR34474:SF2">
    <property type="entry name" value="SIGNAL TRANSDUCTION PROTEIN TRAP"/>
    <property type="match status" value="1"/>
</dbReference>
<dbReference type="InterPro" id="IPR050404">
    <property type="entry name" value="Heme-degrading_MO"/>
</dbReference>
<evidence type="ECO:0000313" key="3">
    <source>
        <dbReference type="Proteomes" id="UP000680839"/>
    </source>
</evidence>
<sequence>MFIAMNRFRVAKGSEADFEHVWASRDSHLDKVPGFVEFHLLRGPEAEDHTLYASHTVWEDFATFEAWTKSEAFRAAHSRAGGNKPLYLGPPQFEGFEVLQTVGRGKTVAA</sequence>
<dbReference type="InterPro" id="IPR011008">
    <property type="entry name" value="Dimeric_a/b-barrel"/>
</dbReference>
<accession>A0A975NHI1</accession>
<dbReference type="AlphaFoldDB" id="A0A975NHI1"/>
<dbReference type="RefSeq" id="WP_215623250.1">
    <property type="nucleotide sequence ID" value="NZ_CP076134.1"/>
</dbReference>
<dbReference type="PROSITE" id="PS51725">
    <property type="entry name" value="ABM"/>
    <property type="match status" value="1"/>
</dbReference>
<dbReference type="GO" id="GO:0004497">
    <property type="term" value="F:monooxygenase activity"/>
    <property type="evidence" value="ECO:0007669"/>
    <property type="project" value="UniProtKB-KW"/>
</dbReference>
<reference evidence="2" key="1">
    <citation type="submission" date="2021-06" db="EMBL/GenBank/DDBJ databases">
        <title>Bradyrhizobium sp. S2-20-1 Genome sequencing.</title>
        <authorList>
            <person name="Jin L."/>
        </authorList>
    </citation>
    <scope>NUCLEOTIDE SEQUENCE</scope>
    <source>
        <strain evidence="2">S2-20-1</strain>
    </source>
</reference>
<dbReference type="PANTHER" id="PTHR34474">
    <property type="entry name" value="SIGNAL TRANSDUCTION PROTEIN TRAP"/>
    <property type="match status" value="1"/>
</dbReference>
<dbReference type="EMBL" id="CP076134">
    <property type="protein sequence ID" value="QWG14646.1"/>
    <property type="molecule type" value="Genomic_DNA"/>
</dbReference>
<dbReference type="Gene3D" id="3.30.70.100">
    <property type="match status" value="1"/>
</dbReference>
<dbReference type="SUPFAM" id="SSF54909">
    <property type="entry name" value="Dimeric alpha+beta barrel"/>
    <property type="match status" value="1"/>
</dbReference>
<keyword evidence="2" id="KW-0503">Monooxygenase</keyword>
<proteinExistence type="predicted"/>
<dbReference type="InterPro" id="IPR007138">
    <property type="entry name" value="ABM_dom"/>
</dbReference>
<gene>
    <name evidence="2" type="ORF">KMZ29_08290</name>
</gene>
<protein>
    <submittedName>
        <fullName evidence="2">Antibiotic biosynthesis monooxygenase</fullName>
    </submittedName>
</protein>
<evidence type="ECO:0000313" key="2">
    <source>
        <dbReference type="EMBL" id="QWG14646.1"/>
    </source>
</evidence>
<organism evidence="2 3">
    <name type="scientific">Bradyrhizobium sediminis</name>
    <dbReference type="NCBI Taxonomy" id="2840469"/>
    <lineage>
        <taxon>Bacteria</taxon>
        <taxon>Pseudomonadati</taxon>
        <taxon>Pseudomonadota</taxon>
        <taxon>Alphaproteobacteria</taxon>
        <taxon>Hyphomicrobiales</taxon>
        <taxon>Nitrobacteraceae</taxon>
        <taxon>Bradyrhizobium</taxon>
    </lineage>
</organism>
<dbReference type="Pfam" id="PF03992">
    <property type="entry name" value="ABM"/>
    <property type="match status" value="1"/>
</dbReference>
<keyword evidence="2" id="KW-0560">Oxidoreductase</keyword>